<sequence>MHLILTLPVHVHVWKHLHIFILKKRTSCHDCTWPVG</sequence>
<evidence type="ECO:0000313" key="1">
    <source>
        <dbReference type="EMBL" id="JAH10008.1"/>
    </source>
</evidence>
<proteinExistence type="predicted"/>
<organism evidence="1">
    <name type="scientific">Anguilla anguilla</name>
    <name type="common">European freshwater eel</name>
    <name type="synonym">Muraena anguilla</name>
    <dbReference type="NCBI Taxonomy" id="7936"/>
    <lineage>
        <taxon>Eukaryota</taxon>
        <taxon>Metazoa</taxon>
        <taxon>Chordata</taxon>
        <taxon>Craniata</taxon>
        <taxon>Vertebrata</taxon>
        <taxon>Euteleostomi</taxon>
        <taxon>Actinopterygii</taxon>
        <taxon>Neopterygii</taxon>
        <taxon>Teleostei</taxon>
        <taxon>Anguilliformes</taxon>
        <taxon>Anguillidae</taxon>
        <taxon>Anguilla</taxon>
    </lineage>
</organism>
<dbReference type="EMBL" id="GBXM01098569">
    <property type="protein sequence ID" value="JAH10008.1"/>
    <property type="molecule type" value="Transcribed_RNA"/>
</dbReference>
<name>A0A0E9Q1K7_ANGAN</name>
<reference evidence="1" key="2">
    <citation type="journal article" date="2015" name="Fish Shellfish Immunol.">
        <title>Early steps in the European eel (Anguilla anguilla)-Vibrio vulnificus interaction in the gills: Role of the RtxA13 toxin.</title>
        <authorList>
            <person name="Callol A."/>
            <person name="Pajuelo D."/>
            <person name="Ebbesson L."/>
            <person name="Teles M."/>
            <person name="MacKenzie S."/>
            <person name="Amaro C."/>
        </authorList>
    </citation>
    <scope>NUCLEOTIDE SEQUENCE</scope>
</reference>
<accession>A0A0E9Q1K7</accession>
<protein>
    <submittedName>
        <fullName evidence="1">Uncharacterized protein</fullName>
    </submittedName>
</protein>
<reference evidence="1" key="1">
    <citation type="submission" date="2014-11" db="EMBL/GenBank/DDBJ databases">
        <authorList>
            <person name="Amaro Gonzalez C."/>
        </authorList>
    </citation>
    <scope>NUCLEOTIDE SEQUENCE</scope>
</reference>
<dbReference type="AlphaFoldDB" id="A0A0E9Q1K7"/>